<dbReference type="GO" id="GO:0006396">
    <property type="term" value="P:RNA processing"/>
    <property type="evidence" value="ECO:0007669"/>
    <property type="project" value="TreeGrafter"/>
</dbReference>
<dbReference type="InterPro" id="IPR011990">
    <property type="entry name" value="TPR-like_helical_dom_sf"/>
</dbReference>
<dbReference type="InterPro" id="IPR051114">
    <property type="entry name" value="Mito_RNA_Proc_CCM1"/>
</dbReference>
<evidence type="ECO:0000313" key="3">
    <source>
        <dbReference type="Proteomes" id="UP001388673"/>
    </source>
</evidence>
<dbReference type="GO" id="GO:0007005">
    <property type="term" value="P:mitochondrion organization"/>
    <property type="evidence" value="ECO:0007669"/>
    <property type="project" value="TreeGrafter"/>
</dbReference>
<proteinExistence type="predicted"/>
<evidence type="ECO:0000256" key="1">
    <source>
        <dbReference type="SAM" id="MobiDB-lite"/>
    </source>
</evidence>
<dbReference type="Gene3D" id="1.25.40.10">
    <property type="entry name" value="Tetratricopeptide repeat domain"/>
    <property type="match status" value="2"/>
</dbReference>
<sequence length="1036" mass="114645">MLPSARQACARHLASSVTPPCFSQALPAESSRQALLRATSANRPSRQIHSKSASTSSWRDGKEQSQSLSKGRRGRGISSSSGVTYSAAVALAVEDRHHSHDPSASYTPSHEPYRLHDTHADGESRIPPEPEPPDDDGVPQSLETQKALSKRTLDSWLHTYDLSSLPPSPLPPLETFRGLVPSQPLLALLILPNLSQADLASIRHHEIRSIVCGAATVVRESPAVVLRLDPQKSAKALRVVRAITFALPSEKYARDAFTGKYLNGKLLRHLLYLCDRLGVPRLAKSIYQERLQEQVATDASPPVLQFDNIARDLSSLRQWKTLIEFFSLETFPHRYYTPEVIAIYMQAHFGIHQGSKVPRLFELYDMLNLKPTPEAYNHLIQAFLENGDLPAARAVVQEAKVNGTIDYANQQMAILRGYRALGLDVDLERRVLEDIDRLGVPLQARLLNALIRLRMDAGDLKGAESLMDRFNLEEWNDNDEQTEGNRAGRVKPTAKTAKLIFSLSAKIGDLDRIKVVWNKLHERPEMIDDEVIATLVEAMVAMNLLQEACDLLLSTACLGEEPSVPSEWNLPPRVKPGNRSLNRMLGEMSRQQGLTGLEKAMELMHSCGVTPDSLALKIIVDFARTNLRHSPQDLATLVSQLLDVSPDRRSTQSLLDTVLADAVVASSKAYTSKSSPRELVRSYSEDTFHPTAGLVVAPGFRIKVGRMVQSLESADSRSTSRSLANRLRFDALTSTEINGKPSARVVWNALIARGFKPDQRHVVALMQGYADTGHMYYARSLLALAQQIGVPISRSMLSVLLVGWGKKKRTMHVERAYEQIRRSEEGLDLRTVTAMIQALTYAGRYKEAKRLCYTDLANLDVGLDRKALIVATQALRASGDLKGALDLMKRHDEAGLTSVGRKVVRGIKGYARKKSTAPETEVELVDVSPKEGGGKAISVVELADQMLKMDDKIRTHDKKRWEFLGRGTRRRLVEAWKGVSVRGGVGARQSGGRVAKRGGVARGGQRIGRTAVQARRARRRELGLAQSIVRSTIEIT</sequence>
<dbReference type="AlphaFoldDB" id="A0AAW0Z014"/>
<dbReference type="KEGG" id="kne:92179962"/>
<dbReference type="GO" id="GO:0003729">
    <property type="term" value="F:mRNA binding"/>
    <property type="evidence" value="ECO:0007669"/>
    <property type="project" value="TreeGrafter"/>
</dbReference>
<feature type="region of interest" description="Disordered" evidence="1">
    <location>
        <begin position="96"/>
        <end position="144"/>
    </location>
</feature>
<dbReference type="GO" id="GO:0005739">
    <property type="term" value="C:mitochondrion"/>
    <property type="evidence" value="ECO:0007669"/>
    <property type="project" value="TreeGrafter"/>
</dbReference>
<dbReference type="PANTHER" id="PTHR47934">
    <property type="entry name" value="PENTATRICOPEPTIDE REPEAT-CONTAINING PROTEIN PET309, MITOCHONDRIAL"/>
    <property type="match status" value="1"/>
</dbReference>
<protein>
    <recommendedName>
        <fullName evidence="4">Pentatricopeptide repeat domain-containing protein</fullName>
    </recommendedName>
</protein>
<dbReference type="EMBL" id="JBCAWK010000005">
    <property type="protein sequence ID" value="KAK8858477.1"/>
    <property type="molecule type" value="Genomic_DNA"/>
</dbReference>
<name>A0AAW0Z014_9TREE</name>
<organism evidence="2 3">
    <name type="scientific">Kwoniella newhampshirensis</name>
    <dbReference type="NCBI Taxonomy" id="1651941"/>
    <lineage>
        <taxon>Eukaryota</taxon>
        <taxon>Fungi</taxon>
        <taxon>Dikarya</taxon>
        <taxon>Basidiomycota</taxon>
        <taxon>Agaricomycotina</taxon>
        <taxon>Tremellomycetes</taxon>
        <taxon>Tremellales</taxon>
        <taxon>Cryptococcaceae</taxon>
        <taxon>Kwoniella</taxon>
    </lineage>
</organism>
<reference evidence="2 3" key="1">
    <citation type="journal article" date="2024" name="bioRxiv">
        <title>Comparative genomics of Cryptococcus and Kwoniella reveals pathogenesis evolution and contrasting karyotype dynamics via intercentromeric recombination or chromosome fusion.</title>
        <authorList>
            <person name="Coelho M.A."/>
            <person name="David-Palma M."/>
            <person name="Shea T."/>
            <person name="Bowers K."/>
            <person name="McGinley-Smith S."/>
            <person name="Mohammad A.W."/>
            <person name="Gnirke A."/>
            <person name="Yurkov A.M."/>
            <person name="Nowrousian M."/>
            <person name="Sun S."/>
            <person name="Cuomo C.A."/>
            <person name="Heitman J."/>
        </authorList>
    </citation>
    <scope>NUCLEOTIDE SEQUENCE [LARGE SCALE GENOMIC DNA]</scope>
    <source>
        <strain evidence="2 3">CBS 13917</strain>
    </source>
</reference>
<accession>A0AAW0Z014</accession>
<evidence type="ECO:0000313" key="2">
    <source>
        <dbReference type="EMBL" id="KAK8858477.1"/>
    </source>
</evidence>
<keyword evidence="3" id="KW-1185">Reference proteome</keyword>
<gene>
    <name evidence="2" type="ORF">IAR55_002704</name>
</gene>
<dbReference type="GeneID" id="92179962"/>
<feature type="region of interest" description="Disordered" evidence="1">
    <location>
        <begin position="28"/>
        <end position="81"/>
    </location>
</feature>
<dbReference type="RefSeq" id="XP_066803318.1">
    <property type="nucleotide sequence ID" value="XM_066945817.1"/>
</dbReference>
<evidence type="ECO:0008006" key="4">
    <source>
        <dbReference type="Google" id="ProtNLM"/>
    </source>
</evidence>
<feature type="compositionally biased region" description="Basic and acidic residues" evidence="1">
    <location>
        <begin position="111"/>
        <end position="128"/>
    </location>
</feature>
<feature type="compositionally biased region" description="Polar residues" evidence="1">
    <location>
        <begin position="39"/>
        <end position="58"/>
    </location>
</feature>
<dbReference type="Proteomes" id="UP001388673">
    <property type="component" value="Unassembled WGS sequence"/>
</dbReference>
<dbReference type="PANTHER" id="PTHR47934:SF6">
    <property type="entry name" value="MITOCHONDRIAL GROUP I INTRON SPLICING FACTOR CCM1-RELATED"/>
    <property type="match status" value="1"/>
</dbReference>
<comment type="caution">
    <text evidence="2">The sequence shown here is derived from an EMBL/GenBank/DDBJ whole genome shotgun (WGS) entry which is preliminary data.</text>
</comment>